<reference evidence="10 11" key="1">
    <citation type="journal article" date="2014" name="Int. J. Syst. Evol. Microbiol.">
        <title>Nitrososphaera viennensis gen. nov., sp. nov., an aerobic and mesophilic, ammonia-oxidizing archaeon from soil and a member of the archaeal phylum Thaumarchaeota.</title>
        <authorList>
            <person name="Stieglmeier M."/>
            <person name="Klingl A."/>
            <person name="Alves R.J."/>
            <person name="Rittmann S.K."/>
            <person name="Melcher M."/>
            <person name="Leisch N."/>
            <person name="Schleper C."/>
        </authorList>
    </citation>
    <scope>NUCLEOTIDE SEQUENCE [LARGE SCALE GENOMIC DNA]</scope>
    <source>
        <strain evidence="10">EN76</strain>
    </source>
</reference>
<dbReference type="EMBL" id="CP007536">
    <property type="protein sequence ID" value="AIC14348.1"/>
    <property type="molecule type" value="Genomic_DNA"/>
</dbReference>
<dbReference type="OrthoDB" id="137361at2157"/>
<evidence type="ECO:0000256" key="5">
    <source>
        <dbReference type="ARBA" id="ARBA00022989"/>
    </source>
</evidence>
<feature type="transmembrane region" description="Helical" evidence="9">
    <location>
        <begin position="26"/>
        <end position="45"/>
    </location>
</feature>
<dbReference type="Pfam" id="PF01741">
    <property type="entry name" value="MscL"/>
    <property type="match status" value="1"/>
</dbReference>
<evidence type="ECO:0000256" key="8">
    <source>
        <dbReference type="ARBA" id="ARBA00023303"/>
    </source>
</evidence>
<dbReference type="PANTHER" id="PTHR30266:SF2">
    <property type="entry name" value="LARGE-CONDUCTANCE MECHANOSENSITIVE CHANNEL"/>
    <property type="match status" value="1"/>
</dbReference>
<proteinExistence type="predicted"/>
<keyword evidence="8" id="KW-0407">Ion channel</keyword>
<dbReference type="KEGG" id="nvn:NVIE_001630"/>
<keyword evidence="3" id="KW-1003">Cell membrane</keyword>
<evidence type="ECO:0000313" key="10">
    <source>
        <dbReference type="EMBL" id="AIC14348.1"/>
    </source>
</evidence>
<name>A0A060HFI0_9ARCH</name>
<dbReference type="Proteomes" id="UP000027093">
    <property type="component" value="Chromosome"/>
</dbReference>
<keyword evidence="6" id="KW-0406">Ion transport</keyword>
<sequence length="129" mass="13687">MSGSSSGGSTAPPPEKKTLMTEFIDFLKTFGVIGLAIAFVIGAAASKLVTAFVNDIITPIVGLALPSGDLRTLAYNVTNTATGATSKFSYGDLIANIIDFLIIAFIVFLMYKLLSRYKVLGVEDKTKKT</sequence>
<evidence type="ECO:0000256" key="1">
    <source>
        <dbReference type="ARBA" id="ARBA00004141"/>
    </source>
</evidence>
<organism evidence="10 11">
    <name type="scientific">Nitrososphaera viennensis EN76</name>
    <dbReference type="NCBI Taxonomy" id="926571"/>
    <lineage>
        <taxon>Archaea</taxon>
        <taxon>Nitrososphaerota</taxon>
        <taxon>Nitrososphaeria</taxon>
        <taxon>Nitrososphaerales</taxon>
        <taxon>Nitrososphaeraceae</taxon>
        <taxon>Nitrososphaera</taxon>
    </lineage>
</organism>
<dbReference type="Gene3D" id="1.10.1200.120">
    <property type="entry name" value="Large-conductance mechanosensitive channel, MscL, domain 1"/>
    <property type="match status" value="1"/>
</dbReference>
<dbReference type="GO" id="GO:0008381">
    <property type="term" value="F:mechanosensitive monoatomic ion channel activity"/>
    <property type="evidence" value="ECO:0007669"/>
    <property type="project" value="InterPro"/>
</dbReference>
<dbReference type="SUPFAM" id="SSF81330">
    <property type="entry name" value="Gated mechanosensitive channel"/>
    <property type="match status" value="1"/>
</dbReference>
<evidence type="ECO:0000256" key="7">
    <source>
        <dbReference type="ARBA" id="ARBA00023136"/>
    </source>
</evidence>
<keyword evidence="5 9" id="KW-1133">Transmembrane helix</keyword>
<dbReference type="STRING" id="926571.NVIE_001630"/>
<protein>
    <submittedName>
        <fullName evidence="10">Large-conductance mechanosensitive ion channel</fullName>
    </submittedName>
</protein>
<keyword evidence="7 9" id="KW-0472">Membrane</keyword>
<evidence type="ECO:0000313" key="11">
    <source>
        <dbReference type="Proteomes" id="UP000027093"/>
    </source>
</evidence>
<dbReference type="RefSeq" id="WP_075053580.1">
    <property type="nucleotide sequence ID" value="NZ_CP007536.1"/>
</dbReference>
<comment type="subcellular location">
    <subcellularLocation>
        <location evidence="1">Membrane</location>
        <topology evidence="1">Multi-pass membrane protein</topology>
    </subcellularLocation>
</comment>
<dbReference type="PANTHER" id="PTHR30266">
    <property type="entry name" value="MECHANOSENSITIVE CHANNEL MSCL"/>
    <property type="match status" value="1"/>
</dbReference>
<evidence type="ECO:0000256" key="3">
    <source>
        <dbReference type="ARBA" id="ARBA00022475"/>
    </source>
</evidence>
<accession>A0A060HFI0</accession>
<dbReference type="InterPro" id="IPR036019">
    <property type="entry name" value="MscL_channel"/>
</dbReference>
<evidence type="ECO:0000256" key="4">
    <source>
        <dbReference type="ARBA" id="ARBA00022692"/>
    </source>
</evidence>
<keyword evidence="11" id="KW-1185">Reference proteome</keyword>
<evidence type="ECO:0000256" key="6">
    <source>
        <dbReference type="ARBA" id="ARBA00023065"/>
    </source>
</evidence>
<dbReference type="NCBIfam" id="TIGR00220">
    <property type="entry name" value="mscL"/>
    <property type="match status" value="1"/>
</dbReference>
<gene>
    <name evidence="10" type="primary">mscL</name>
    <name evidence="10" type="ORF">NVIE_001630</name>
</gene>
<evidence type="ECO:0000256" key="2">
    <source>
        <dbReference type="ARBA" id="ARBA00022448"/>
    </source>
</evidence>
<dbReference type="HOGENOM" id="CLU_095787_4_0_2"/>
<dbReference type="InterPro" id="IPR037673">
    <property type="entry name" value="MSC/AndL"/>
</dbReference>
<evidence type="ECO:0000256" key="9">
    <source>
        <dbReference type="SAM" id="Phobius"/>
    </source>
</evidence>
<dbReference type="GeneID" id="74945427"/>
<dbReference type="GO" id="GO:0016020">
    <property type="term" value="C:membrane"/>
    <property type="evidence" value="ECO:0007669"/>
    <property type="project" value="UniProtKB-SubCell"/>
</dbReference>
<dbReference type="AlphaFoldDB" id="A0A060HFI0"/>
<feature type="transmembrane region" description="Helical" evidence="9">
    <location>
        <begin position="93"/>
        <end position="111"/>
    </location>
</feature>
<dbReference type="InterPro" id="IPR001185">
    <property type="entry name" value="MS_channel"/>
</dbReference>
<keyword evidence="2" id="KW-0813">Transport</keyword>
<keyword evidence="4 9" id="KW-0812">Transmembrane</keyword>